<reference evidence="2 3" key="1">
    <citation type="submission" date="2015-04" db="EMBL/GenBank/DDBJ databases">
        <authorList>
            <person name="Heijne W.H."/>
            <person name="Fedorova N.D."/>
            <person name="Nierman W.C."/>
            <person name="Vollebregt A.W."/>
            <person name="Zhao Z."/>
            <person name="Wu L."/>
            <person name="Kumar M."/>
            <person name="Stam H."/>
            <person name="van den Berg M.A."/>
            <person name="Pel H.J."/>
        </authorList>
    </citation>
    <scope>NUCLEOTIDE SEQUENCE [LARGE SCALE GENOMIC DNA]</scope>
    <source>
        <strain evidence="2 3">CBS 393.64</strain>
    </source>
</reference>
<evidence type="ECO:0000313" key="3">
    <source>
        <dbReference type="Proteomes" id="UP000053958"/>
    </source>
</evidence>
<gene>
    <name evidence="2" type="ORF">T310_7388</name>
</gene>
<comment type="caution">
    <text evidence="2">The sequence shown here is derived from an EMBL/GenBank/DDBJ whole genome shotgun (WGS) entry which is preliminary data.</text>
</comment>
<evidence type="ECO:0000256" key="1">
    <source>
        <dbReference type="SAM" id="SignalP"/>
    </source>
</evidence>
<dbReference type="RefSeq" id="XP_013325280.1">
    <property type="nucleotide sequence ID" value="XM_013469826.1"/>
</dbReference>
<dbReference type="STRING" id="1408163.A0A0F4YM35"/>
<keyword evidence="1" id="KW-0732">Signal</keyword>
<dbReference type="Gene3D" id="3.40.50.720">
    <property type="entry name" value="NAD(P)-binding Rossmann-like Domain"/>
    <property type="match status" value="1"/>
</dbReference>
<accession>A0A0F4YM35</accession>
<evidence type="ECO:0000313" key="2">
    <source>
        <dbReference type="EMBL" id="KKA18668.1"/>
    </source>
</evidence>
<name>A0A0F4YM35_RASE3</name>
<organism evidence="2 3">
    <name type="scientific">Rasamsonia emersonii (strain ATCC 16479 / CBS 393.64 / IMI 116815)</name>
    <dbReference type="NCBI Taxonomy" id="1408163"/>
    <lineage>
        <taxon>Eukaryota</taxon>
        <taxon>Fungi</taxon>
        <taxon>Dikarya</taxon>
        <taxon>Ascomycota</taxon>
        <taxon>Pezizomycotina</taxon>
        <taxon>Eurotiomycetes</taxon>
        <taxon>Eurotiomycetidae</taxon>
        <taxon>Eurotiales</taxon>
        <taxon>Trichocomaceae</taxon>
        <taxon>Rasamsonia</taxon>
    </lineage>
</organism>
<dbReference type="GeneID" id="25319661"/>
<proteinExistence type="predicted"/>
<dbReference type="AlphaFoldDB" id="A0A0F4YM35"/>
<dbReference type="EMBL" id="LASV01000431">
    <property type="protein sequence ID" value="KKA18668.1"/>
    <property type="molecule type" value="Genomic_DNA"/>
</dbReference>
<sequence>MSSALTALLACLLLPVLKQSAQQQHDIDPVLTVVSSGVHAYARFKERNVKTSSDDNNDKPMRIFDVLDDPNLSDMRDRYCTQSVSKLLQLPSVTINTVDPGLYHTDLTSHAEGRTKPVMS</sequence>
<feature type="chain" id="PRO_5002481668" evidence="1">
    <location>
        <begin position="24"/>
        <end position="120"/>
    </location>
</feature>
<protein>
    <submittedName>
        <fullName evidence="2">Short-chain dehydrogenase/reductase</fullName>
    </submittedName>
</protein>
<keyword evidence="3" id="KW-1185">Reference proteome</keyword>
<feature type="signal peptide" evidence="1">
    <location>
        <begin position="1"/>
        <end position="23"/>
    </location>
</feature>
<dbReference type="Proteomes" id="UP000053958">
    <property type="component" value="Unassembled WGS sequence"/>
</dbReference>